<evidence type="ECO:0000256" key="1">
    <source>
        <dbReference type="ARBA" id="ARBA00001946"/>
    </source>
</evidence>
<evidence type="ECO:0000256" key="8">
    <source>
        <dbReference type="ARBA" id="ARBA00022741"/>
    </source>
</evidence>
<dbReference type="EMBL" id="MSFO01000002">
    <property type="protein sequence ID" value="PLB53329.1"/>
    <property type="molecule type" value="Genomic_DNA"/>
</dbReference>
<keyword evidence="10" id="KW-0067">ATP-binding</keyword>
<evidence type="ECO:0000313" key="16">
    <source>
        <dbReference type="Proteomes" id="UP000234275"/>
    </source>
</evidence>
<dbReference type="GO" id="GO:0006094">
    <property type="term" value="P:gluconeogenesis"/>
    <property type="evidence" value="ECO:0007669"/>
    <property type="project" value="UniProtKB-UniPathway"/>
</dbReference>
<comment type="cofactor">
    <cofactor evidence="1">
        <name>Mg(2+)</name>
        <dbReference type="ChEBI" id="CHEBI:18420"/>
    </cofactor>
</comment>
<dbReference type="GO" id="GO:0005524">
    <property type="term" value="F:ATP binding"/>
    <property type="evidence" value="ECO:0007669"/>
    <property type="project" value="UniProtKB-KW"/>
</dbReference>
<keyword evidence="7" id="KW-0479">Metal-binding</keyword>
<evidence type="ECO:0000256" key="7">
    <source>
        <dbReference type="ARBA" id="ARBA00022723"/>
    </source>
</evidence>
<evidence type="ECO:0000256" key="4">
    <source>
        <dbReference type="ARBA" id="ARBA00007837"/>
    </source>
</evidence>
<dbReference type="Gene3D" id="3.30.1490.20">
    <property type="entry name" value="ATP-grasp fold, A domain"/>
    <property type="match status" value="1"/>
</dbReference>
<reference evidence="15 16" key="1">
    <citation type="submission" date="2016-12" db="EMBL/GenBank/DDBJ databases">
        <title>The genomes of Aspergillus section Nigri reveals drivers in fungal speciation.</title>
        <authorList>
            <consortium name="DOE Joint Genome Institute"/>
            <person name="Vesth T.C."/>
            <person name="Nybo J."/>
            <person name="Theobald S."/>
            <person name="Brandl J."/>
            <person name="Frisvad J.C."/>
            <person name="Nielsen K.F."/>
            <person name="Lyhne E.K."/>
            <person name="Kogle M.E."/>
            <person name="Kuo A."/>
            <person name="Riley R."/>
            <person name="Clum A."/>
            <person name="Nolan M."/>
            <person name="Lipzen A."/>
            <person name="Salamov A."/>
            <person name="Henrissat B."/>
            <person name="Wiebenga A."/>
            <person name="De Vries R.P."/>
            <person name="Grigoriev I.V."/>
            <person name="Mortensen U.H."/>
            <person name="Andersen M.R."/>
            <person name="Baker S.E."/>
        </authorList>
    </citation>
    <scope>NUCLEOTIDE SEQUENCE [LARGE SCALE GENOMIC DNA]</scope>
    <source>
        <strain evidence="15 16">IBT 23096</strain>
    </source>
</reference>
<dbReference type="InterPro" id="IPR002192">
    <property type="entry name" value="PPDK_AMP/ATP-bd"/>
</dbReference>
<evidence type="ECO:0000256" key="10">
    <source>
        <dbReference type="ARBA" id="ARBA00022840"/>
    </source>
</evidence>
<keyword evidence="8" id="KW-0547">Nucleotide-binding</keyword>
<dbReference type="GO" id="GO:0008986">
    <property type="term" value="F:pyruvate, water dikinase activity"/>
    <property type="evidence" value="ECO:0007669"/>
    <property type="project" value="UniProtKB-EC"/>
</dbReference>
<keyword evidence="16" id="KW-1185">Reference proteome</keyword>
<dbReference type="VEuPathDB" id="FungiDB:P170DRAFT_473196"/>
<protein>
    <recommendedName>
        <fullName evidence="5">pyruvate, water dikinase</fullName>
        <ecNumber evidence="5">2.7.9.2</ecNumber>
    </recommendedName>
    <alternativeName>
        <fullName evidence="12">Pyruvate, water dikinase</fullName>
    </alternativeName>
</protein>
<dbReference type="RefSeq" id="XP_024708631.1">
    <property type="nucleotide sequence ID" value="XM_024853016.1"/>
</dbReference>
<comment type="function">
    <text evidence="2">Catalyzes the phosphorylation of pyruvate to phosphoenolpyruvate.</text>
</comment>
<dbReference type="SUPFAM" id="SSF56059">
    <property type="entry name" value="Glutathione synthetase ATP-binding domain-like"/>
    <property type="match status" value="1"/>
</dbReference>
<dbReference type="Proteomes" id="UP000234275">
    <property type="component" value="Unassembled WGS sequence"/>
</dbReference>
<evidence type="ECO:0000256" key="11">
    <source>
        <dbReference type="ARBA" id="ARBA00022842"/>
    </source>
</evidence>
<comment type="caution">
    <text evidence="15">The sequence shown here is derived from an EMBL/GenBank/DDBJ whole genome shotgun (WGS) entry which is preliminary data.</text>
</comment>
<sequence length="182" mass="20326">MPLLETIAIDRANKELQVGQHEDLVRNLEHVARDDVALAGGKNSSVGEMISALKEKGVKVPPGFATSLASWQYVDSNAIRDKIATLVTEWQATPVETAYTARKAFLRGNALCALKAQQSPRCATQYMAGERNPTLLVVPDIAEHAAERMRVLNILAQRRYRQRRKDRLHALESRVKSPWQVS</sequence>
<gene>
    <name evidence="15" type="ORF">P170DRAFT_473196</name>
</gene>
<name>A0A2I2GKF5_9EURO</name>
<evidence type="ECO:0000256" key="3">
    <source>
        <dbReference type="ARBA" id="ARBA00004742"/>
    </source>
</evidence>
<dbReference type="GeneID" id="36560714"/>
<evidence type="ECO:0000256" key="9">
    <source>
        <dbReference type="ARBA" id="ARBA00022777"/>
    </source>
</evidence>
<feature type="domain" description="Pyruvate phosphate dikinase AMP/ATP-binding" evidence="14">
    <location>
        <begin position="37"/>
        <end position="100"/>
    </location>
</feature>
<evidence type="ECO:0000256" key="12">
    <source>
        <dbReference type="ARBA" id="ARBA00033470"/>
    </source>
</evidence>
<dbReference type="AlphaFoldDB" id="A0A2I2GKF5"/>
<comment type="similarity">
    <text evidence="4">Belongs to the PEP-utilizing enzyme family.</text>
</comment>
<evidence type="ECO:0000256" key="6">
    <source>
        <dbReference type="ARBA" id="ARBA00022679"/>
    </source>
</evidence>
<dbReference type="GO" id="GO:0046872">
    <property type="term" value="F:metal ion binding"/>
    <property type="evidence" value="ECO:0007669"/>
    <property type="project" value="UniProtKB-KW"/>
</dbReference>
<accession>A0A2I2GKF5</accession>
<dbReference type="EC" id="2.7.9.2" evidence="5"/>
<dbReference type="InterPro" id="IPR013815">
    <property type="entry name" value="ATP_grasp_subdomain_1"/>
</dbReference>
<dbReference type="UniPathway" id="UPA00138"/>
<dbReference type="PANTHER" id="PTHR43030:SF1">
    <property type="entry name" value="PHOSPHOENOLPYRUVATE SYNTHASE"/>
    <property type="match status" value="1"/>
</dbReference>
<evidence type="ECO:0000256" key="5">
    <source>
        <dbReference type="ARBA" id="ARBA00011996"/>
    </source>
</evidence>
<dbReference type="OrthoDB" id="6123450at2759"/>
<evidence type="ECO:0000259" key="14">
    <source>
        <dbReference type="Pfam" id="PF01326"/>
    </source>
</evidence>
<dbReference type="STRING" id="1392250.A0A2I2GKF5"/>
<keyword evidence="11" id="KW-0460">Magnesium</keyword>
<organism evidence="15 16">
    <name type="scientific">Aspergillus steynii IBT 23096</name>
    <dbReference type="NCBI Taxonomy" id="1392250"/>
    <lineage>
        <taxon>Eukaryota</taxon>
        <taxon>Fungi</taxon>
        <taxon>Dikarya</taxon>
        <taxon>Ascomycota</taxon>
        <taxon>Pezizomycotina</taxon>
        <taxon>Eurotiomycetes</taxon>
        <taxon>Eurotiomycetidae</taxon>
        <taxon>Eurotiales</taxon>
        <taxon>Aspergillaceae</taxon>
        <taxon>Aspergillus</taxon>
        <taxon>Aspergillus subgen. Circumdati</taxon>
    </lineage>
</organism>
<keyword evidence="9" id="KW-0418">Kinase</keyword>
<dbReference type="Pfam" id="PF01326">
    <property type="entry name" value="PPDK_N"/>
    <property type="match status" value="1"/>
</dbReference>
<comment type="catalytic activity">
    <reaction evidence="13">
        <text>pyruvate + ATP + H2O = phosphoenolpyruvate + AMP + phosphate + 2 H(+)</text>
        <dbReference type="Rhea" id="RHEA:11364"/>
        <dbReference type="ChEBI" id="CHEBI:15361"/>
        <dbReference type="ChEBI" id="CHEBI:15377"/>
        <dbReference type="ChEBI" id="CHEBI:15378"/>
        <dbReference type="ChEBI" id="CHEBI:30616"/>
        <dbReference type="ChEBI" id="CHEBI:43474"/>
        <dbReference type="ChEBI" id="CHEBI:58702"/>
        <dbReference type="ChEBI" id="CHEBI:456215"/>
        <dbReference type="EC" id="2.7.9.2"/>
    </reaction>
</comment>
<evidence type="ECO:0000256" key="13">
    <source>
        <dbReference type="ARBA" id="ARBA00047700"/>
    </source>
</evidence>
<comment type="pathway">
    <text evidence="3">Carbohydrate biosynthesis; gluconeogenesis.</text>
</comment>
<keyword evidence="6" id="KW-0808">Transferase</keyword>
<evidence type="ECO:0000313" key="15">
    <source>
        <dbReference type="EMBL" id="PLB53329.1"/>
    </source>
</evidence>
<evidence type="ECO:0000256" key="2">
    <source>
        <dbReference type="ARBA" id="ARBA00002988"/>
    </source>
</evidence>
<dbReference type="InterPro" id="IPR006319">
    <property type="entry name" value="PEP_synth"/>
</dbReference>
<dbReference type="PANTHER" id="PTHR43030">
    <property type="entry name" value="PHOSPHOENOLPYRUVATE SYNTHASE"/>
    <property type="match status" value="1"/>
</dbReference>
<proteinExistence type="inferred from homology"/>